<dbReference type="AlphaFoldDB" id="X0YRT2"/>
<evidence type="ECO:0000313" key="1">
    <source>
        <dbReference type="EMBL" id="GAG49522.1"/>
    </source>
</evidence>
<comment type="caution">
    <text evidence="1">The sequence shown here is derived from an EMBL/GenBank/DDBJ whole genome shotgun (WGS) entry which is preliminary data.</text>
</comment>
<dbReference type="EMBL" id="BARS01057213">
    <property type="protein sequence ID" value="GAG49522.1"/>
    <property type="molecule type" value="Genomic_DNA"/>
</dbReference>
<proteinExistence type="predicted"/>
<reference evidence="1" key="1">
    <citation type="journal article" date="2014" name="Front. Microbiol.">
        <title>High frequency of phylogenetically diverse reductive dehalogenase-homologous genes in deep subseafloor sedimentary metagenomes.</title>
        <authorList>
            <person name="Kawai M."/>
            <person name="Futagami T."/>
            <person name="Toyoda A."/>
            <person name="Takaki Y."/>
            <person name="Nishi S."/>
            <person name="Hori S."/>
            <person name="Arai W."/>
            <person name="Tsubouchi T."/>
            <person name="Morono Y."/>
            <person name="Uchiyama I."/>
            <person name="Ito T."/>
            <person name="Fujiyama A."/>
            <person name="Inagaki F."/>
            <person name="Takami H."/>
        </authorList>
    </citation>
    <scope>NUCLEOTIDE SEQUENCE</scope>
    <source>
        <strain evidence="1">Expedition CK06-06</strain>
    </source>
</reference>
<organism evidence="1">
    <name type="scientific">marine sediment metagenome</name>
    <dbReference type="NCBI Taxonomy" id="412755"/>
    <lineage>
        <taxon>unclassified sequences</taxon>
        <taxon>metagenomes</taxon>
        <taxon>ecological metagenomes</taxon>
    </lineage>
</organism>
<accession>X0YRT2</accession>
<protein>
    <submittedName>
        <fullName evidence="1">Uncharacterized protein</fullName>
    </submittedName>
</protein>
<name>X0YRT2_9ZZZZ</name>
<feature type="non-terminal residue" evidence="1">
    <location>
        <position position="1"/>
    </location>
</feature>
<sequence length="68" mass="7304">QIWCGPAMGAFNTWSAGSFLAEPENRGVVQVARNLLEGAAVVTRAHQLRTFGVPVPPAAFDFRPRPLG</sequence>
<gene>
    <name evidence="1" type="ORF">S01H1_83974</name>
</gene>